<dbReference type="Proteomes" id="UP000515156">
    <property type="component" value="Chromosome 3"/>
</dbReference>
<dbReference type="GO" id="GO:0046983">
    <property type="term" value="F:protein dimerization activity"/>
    <property type="evidence" value="ECO:0007669"/>
    <property type="project" value="InterPro"/>
</dbReference>
<dbReference type="KEGG" id="muo:115465905"/>
<dbReference type="GeneID" id="115465905"/>
<protein>
    <submittedName>
        <fullName evidence="4">Zinc finger MYM-type protein 1-like</fullName>
    </submittedName>
</protein>
<dbReference type="InterPro" id="IPR006580">
    <property type="entry name" value="Znf_TTF"/>
</dbReference>
<evidence type="ECO:0000313" key="4">
    <source>
        <dbReference type="RefSeq" id="XP_030052608.1"/>
    </source>
</evidence>
<name>A0A6P7XJG1_9AMPH</name>
<dbReference type="RefSeq" id="XP_030052608.1">
    <property type="nucleotide sequence ID" value="XM_030196748.1"/>
</dbReference>
<dbReference type="OrthoDB" id="9950531at2759"/>
<organism evidence="3 4">
    <name type="scientific">Microcaecilia unicolor</name>
    <dbReference type="NCBI Taxonomy" id="1415580"/>
    <lineage>
        <taxon>Eukaryota</taxon>
        <taxon>Metazoa</taxon>
        <taxon>Chordata</taxon>
        <taxon>Craniata</taxon>
        <taxon>Vertebrata</taxon>
        <taxon>Euteleostomi</taxon>
        <taxon>Amphibia</taxon>
        <taxon>Gymnophiona</taxon>
        <taxon>Siphonopidae</taxon>
        <taxon>Microcaecilia</taxon>
    </lineage>
</organism>
<evidence type="ECO:0000256" key="1">
    <source>
        <dbReference type="SAM" id="MobiDB-lite"/>
    </source>
</evidence>
<dbReference type="FunCoup" id="A0A6P7XJG1">
    <property type="interactions" value="1359"/>
</dbReference>
<keyword evidence="3" id="KW-1185">Reference proteome</keyword>
<evidence type="ECO:0000259" key="2">
    <source>
        <dbReference type="SMART" id="SM00597"/>
    </source>
</evidence>
<dbReference type="AlphaFoldDB" id="A0A6P7XJG1"/>
<dbReference type="Pfam" id="PF14291">
    <property type="entry name" value="DUF4371"/>
    <property type="match status" value="1"/>
</dbReference>
<evidence type="ECO:0000313" key="3">
    <source>
        <dbReference type="Proteomes" id="UP000515156"/>
    </source>
</evidence>
<dbReference type="InterPro" id="IPR012337">
    <property type="entry name" value="RNaseH-like_sf"/>
</dbReference>
<dbReference type="InterPro" id="IPR025398">
    <property type="entry name" value="DUF4371"/>
</dbReference>
<feature type="region of interest" description="Disordered" evidence="1">
    <location>
        <begin position="1"/>
        <end position="23"/>
    </location>
</feature>
<reference evidence="4" key="1">
    <citation type="submission" date="2025-08" db="UniProtKB">
        <authorList>
            <consortium name="RefSeq"/>
        </authorList>
    </citation>
    <scope>IDENTIFICATION</scope>
</reference>
<sequence length="856" mass="97711">MSERKRLSGAQYRKRKAEKEKEQVKQASLFLKYLYPERGEEGSSKEQLQTEAKVTVLPADSRVEVEIGQNLNVKDETIEVKVGEDMRVRESGNSTSFSYGDPATWPSLLTPGDDHVRQLLVEHGPEQVQQFDFPKDGNQRKFSTSHYKRRLANGEEVHRRWLLYSVSNDSVFCFCCKLFTTDLAGLSSLSDQGSRDWKNMSAILAAHERSCRHYQNCKKWKDLELVLEKKKKVDEEHLHLIKQEEKYWQQVLERLVALVRVLGMQNLAFQGIHEKLHTIGNGNFLKFVEFLSLFDPLMEGYLHKVRDAETHAYYLGKDLQNELIQLLSNAIKNEILTSAHAAKYFSIVLDCTADAGHVEQMTIVLRFVDVTSDMDNCKPISIKEHFLGFVPLREASGAGMTDTILRLLEEMSLPIENLRGQCYDNGSNMKGKENGVQRKILDSNPRAMFIPCSAHSLKLVVSDAAKCCLEAAAFFDLVQRVFVYFSASTHRWRVLMHHIPNITVKPLCETRWESQIHALKLLRNQLGNIYDALIEIADDSTLTGSSGNTSRIDAQTLGRGISSFKFVVSLVVWHDILFEINRTSKQLQANELDIQNAIQQLRETEKFLVDRRTDEGFEKSLLDARELAEEMEIPARLEPVTVCMRRKRKQLKVETDEPVQNAEEKFKVDFYFAVLDAAIQSVDERFTQMHQISSVFGFLYDVNSLQNRAPKQILEHCLILEHALHHGDSKDIDASDLCNELRLIAKRIPKGASPRDVLNFICKYQLPECFPNTFIALRILLTLPVFVASSDKSFSKLNLIKTYICSTVVQETLDGLATLSMEHETAQKIDLEKLVSAFAKVKAQKVAHLNSNLYFI</sequence>
<dbReference type="SUPFAM" id="SSF53098">
    <property type="entry name" value="Ribonuclease H-like"/>
    <property type="match status" value="1"/>
</dbReference>
<feature type="domain" description="TTF-type" evidence="2">
    <location>
        <begin position="146"/>
        <end position="232"/>
    </location>
</feature>
<dbReference type="PANTHER" id="PTHR45749">
    <property type="match status" value="1"/>
</dbReference>
<accession>A0A6P7XJG1</accession>
<dbReference type="SMART" id="SM00597">
    <property type="entry name" value="ZnF_TTF"/>
    <property type="match status" value="1"/>
</dbReference>
<gene>
    <name evidence="4" type="primary">LOC115465905</name>
</gene>
<dbReference type="InParanoid" id="A0A6P7XJG1"/>
<dbReference type="Pfam" id="PF05699">
    <property type="entry name" value="Dimer_Tnp_hAT"/>
    <property type="match status" value="1"/>
</dbReference>
<dbReference type="PANTHER" id="PTHR45749:SF35">
    <property type="entry name" value="AC-LIKE TRANSPOSASE-RELATED"/>
    <property type="match status" value="1"/>
</dbReference>
<dbReference type="InterPro" id="IPR008906">
    <property type="entry name" value="HATC_C_dom"/>
</dbReference>
<proteinExistence type="predicted"/>